<comment type="caution">
    <text evidence="2">The sequence shown here is derived from an EMBL/GenBank/DDBJ whole genome shotgun (WGS) entry which is preliminary data.</text>
</comment>
<evidence type="ECO:0000259" key="1">
    <source>
        <dbReference type="Pfam" id="PF04167"/>
    </source>
</evidence>
<proteinExistence type="predicted"/>
<sequence>MLKRKYGDRSDWKRITKRKYVQSYLDTTDFKGYITLLHTIKVREPLFVTYGNKQVCIVDDGYFWLQQFPFNKNHSITAMYDANGNIIQWYIDICSEIGIENGIPWMDDLFLDIIVLPTGESLVLDADELEQALNHGTINQTQFEFAWNEANRLTEIIENKEFKLLEMAHVHKEILLGLVGNYEKG</sequence>
<dbReference type="SUPFAM" id="SSF159234">
    <property type="entry name" value="FomD-like"/>
    <property type="match status" value="1"/>
</dbReference>
<accession>A0ABU9XK51</accession>
<dbReference type="Gene3D" id="2.40.380.10">
    <property type="entry name" value="FomD-like"/>
    <property type="match status" value="1"/>
</dbReference>
<dbReference type="PANTHER" id="PTHR41271:SF1">
    <property type="entry name" value="DUF402 DOMAIN-CONTAINING PROTEIN"/>
    <property type="match status" value="1"/>
</dbReference>
<dbReference type="Pfam" id="PF04167">
    <property type="entry name" value="DUF402"/>
    <property type="match status" value="1"/>
</dbReference>
<evidence type="ECO:0000313" key="2">
    <source>
        <dbReference type="EMBL" id="MEN2768668.1"/>
    </source>
</evidence>
<keyword evidence="3" id="KW-1185">Reference proteome</keyword>
<dbReference type="InterPro" id="IPR035930">
    <property type="entry name" value="FomD-like_sf"/>
</dbReference>
<dbReference type="PANTHER" id="PTHR41271">
    <property type="entry name" value="DUF402 DOMAIN-CONTAINING PROTEIN"/>
    <property type="match status" value="1"/>
</dbReference>
<dbReference type="RefSeq" id="WP_345826163.1">
    <property type="nucleotide sequence ID" value="NZ_JBDIML010000006.1"/>
</dbReference>
<dbReference type="EMBL" id="JBDIML010000006">
    <property type="protein sequence ID" value="MEN2768668.1"/>
    <property type="molecule type" value="Genomic_DNA"/>
</dbReference>
<feature type="domain" description="DUF402" evidence="1">
    <location>
        <begin position="42"/>
        <end position="162"/>
    </location>
</feature>
<protein>
    <submittedName>
        <fullName evidence="2">DUF402 domain-containing protein</fullName>
    </submittedName>
</protein>
<evidence type="ECO:0000313" key="3">
    <source>
        <dbReference type="Proteomes" id="UP001444625"/>
    </source>
</evidence>
<dbReference type="Proteomes" id="UP001444625">
    <property type="component" value="Unassembled WGS sequence"/>
</dbReference>
<gene>
    <name evidence="2" type="ORF">ABC228_15905</name>
</gene>
<organism evidence="2 3">
    <name type="scientific">Ornithinibacillus xuwenensis</name>
    <dbReference type="NCBI Taxonomy" id="3144668"/>
    <lineage>
        <taxon>Bacteria</taxon>
        <taxon>Bacillati</taxon>
        <taxon>Bacillota</taxon>
        <taxon>Bacilli</taxon>
        <taxon>Bacillales</taxon>
        <taxon>Bacillaceae</taxon>
        <taxon>Ornithinibacillus</taxon>
    </lineage>
</organism>
<reference evidence="2 3" key="1">
    <citation type="submission" date="2024-05" db="EMBL/GenBank/DDBJ databases">
        <authorList>
            <person name="Haq I."/>
            <person name="Ullah Z."/>
            <person name="Ahmad R."/>
            <person name="Li M."/>
            <person name="Tong Y."/>
        </authorList>
    </citation>
    <scope>NUCLEOTIDE SEQUENCE [LARGE SCALE GENOMIC DNA]</scope>
    <source>
        <strain evidence="2 3">16A2E</strain>
    </source>
</reference>
<dbReference type="InterPro" id="IPR007295">
    <property type="entry name" value="DUF402"/>
</dbReference>
<name>A0ABU9XK51_9BACI</name>